<feature type="repeat" description="PPR" evidence="2">
    <location>
        <begin position="83"/>
        <end position="117"/>
    </location>
</feature>
<dbReference type="Gene3D" id="1.25.40.10">
    <property type="entry name" value="Tetratricopeptide repeat domain"/>
    <property type="match status" value="3"/>
</dbReference>
<evidence type="ECO:0000256" key="1">
    <source>
        <dbReference type="ARBA" id="ARBA00022737"/>
    </source>
</evidence>
<dbReference type="PROSITE" id="PS51375">
    <property type="entry name" value="PPR"/>
    <property type="match status" value="3"/>
</dbReference>
<sequence>MPAKPRGFKPTWTTTCMNPPNTFLHNRLLYLYGQLGHLFDAQNLFDKMPRRDIFSYNLMLSAYSKQGHSKNLWDCFNSMPFHDSVSFNTMISALSSGGCDDKALAVFVRMLRERIKPTEYTYASVLTVCSQLLNGRIGKVVHAKIVVGDLARNVFVSNALIDFYAKCGDIDKARLLFDNVNDRNLVSWNLMISGYYKNEQPEECIKFFHEMKASGLKLDQYTVSNVVAAFFQIGCVNEANKTFREIKEKDKVCRTTMIVGCGKSGLEEDALVLFAEMLSENVRPDDITFSSVISSCAKFASLYHGQMVHGKAVHVGIDGDLLVSSALIDMYSKCGEPTYAWIVFNTMPVKNVISWNSMILGYAQNGKDLEALGL</sequence>
<gene>
    <name evidence="3" type="ORF">ACH5RR_006032</name>
</gene>
<dbReference type="InterPro" id="IPR002885">
    <property type="entry name" value="PPR_rpt"/>
</dbReference>
<name>A0ABD3AMW0_9GENT</name>
<dbReference type="Pfam" id="PF01535">
    <property type="entry name" value="PPR"/>
    <property type="match status" value="5"/>
</dbReference>
<feature type="repeat" description="PPR" evidence="2">
    <location>
        <begin position="184"/>
        <end position="218"/>
    </location>
</feature>
<keyword evidence="4" id="KW-1185">Reference proteome</keyword>
<evidence type="ECO:0000313" key="4">
    <source>
        <dbReference type="Proteomes" id="UP001630127"/>
    </source>
</evidence>
<feature type="repeat" description="PPR" evidence="2">
    <location>
        <begin position="250"/>
        <end position="284"/>
    </location>
</feature>
<comment type="caution">
    <text evidence="3">The sequence shown here is derived from an EMBL/GenBank/DDBJ whole genome shotgun (WGS) entry which is preliminary data.</text>
</comment>
<dbReference type="PANTHER" id="PTHR47926:SF359">
    <property type="entry name" value="PENTACOTRIPEPTIDE-REPEAT REGION OF PRORP DOMAIN-CONTAINING PROTEIN"/>
    <property type="match status" value="1"/>
</dbReference>
<dbReference type="NCBIfam" id="TIGR00756">
    <property type="entry name" value="PPR"/>
    <property type="match status" value="4"/>
</dbReference>
<accession>A0ABD3AMW0</accession>
<dbReference type="FunFam" id="1.25.40.10:FF:000682">
    <property type="entry name" value="Pentatricopeptide repeat-containing protein At3g16610"/>
    <property type="match status" value="1"/>
</dbReference>
<evidence type="ECO:0000256" key="2">
    <source>
        <dbReference type="PROSITE-ProRule" id="PRU00708"/>
    </source>
</evidence>
<evidence type="ECO:0000313" key="3">
    <source>
        <dbReference type="EMBL" id="KAL3532511.1"/>
    </source>
</evidence>
<dbReference type="InterPro" id="IPR046960">
    <property type="entry name" value="PPR_At4g14850-like_plant"/>
</dbReference>
<proteinExistence type="predicted"/>
<dbReference type="AlphaFoldDB" id="A0ABD3AMW0"/>
<protein>
    <recommendedName>
        <fullName evidence="5">Pentatricopeptide repeat-containing protein</fullName>
    </recommendedName>
</protein>
<keyword evidence="1" id="KW-0677">Repeat</keyword>
<dbReference type="EMBL" id="JBJUIK010000003">
    <property type="protein sequence ID" value="KAL3532511.1"/>
    <property type="molecule type" value="Genomic_DNA"/>
</dbReference>
<dbReference type="Proteomes" id="UP001630127">
    <property type="component" value="Unassembled WGS sequence"/>
</dbReference>
<organism evidence="3 4">
    <name type="scientific">Cinchona calisaya</name>
    <dbReference type="NCBI Taxonomy" id="153742"/>
    <lineage>
        <taxon>Eukaryota</taxon>
        <taxon>Viridiplantae</taxon>
        <taxon>Streptophyta</taxon>
        <taxon>Embryophyta</taxon>
        <taxon>Tracheophyta</taxon>
        <taxon>Spermatophyta</taxon>
        <taxon>Magnoliopsida</taxon>
        <taxon>eudicotyledons</taxon>
        <taxon>Gunneridae</taxon>
        <taxon>Pentapetalae</taxon>
        <taxon>asterids</taxon>
        <taxon>lamiids</taxon>
        <taxon>Gentianales</taxon>
        <taxon>Rubiaceae</taxon>
        <taxon>Cinchonoideae</taxon>
        <taxon>Cinchoneae</taxon>
        <taxon>Cinchona</taxon>
    </lineage>
</organism>
<dbReference type="InterPro" id="IPR011990">
    <property type="entry name" value="TPR-like_helical_dom_sf"/>
</dbReference>
<dbReference type="PANTHER" id="PTHR47926">
    <property type="entry name" value="PENTATRICOPEPTIDE REPEAT-CONTAINING PROTEIN"/>
    <property type="match status" value="1"/>
</dbReference>
<dbReference type="Pfam" id="PF13041">
    <property type="entry name" value="PPR_2"/>
    <property type="match status" value="3"/>
</dbReference>
<evidence type="ECO:0008006" key="5">
    <source>
        <dbReference type="Google" id="ProtNLM"/>
    </source>
</evidence>
<reference evidence="3 4" key="1">
    <citation type="submission" date="2024-11" db="EMBL/GenBank/DDBJ databases">
        <title>A near-complete genome assembly of Cinchona calisaya.</title>
        <authorList>
            <person name="Lian D.C."/>
            <person name="Zhao X.W."/>
            <person name="Wei L."/>
        </authorList>
    </citation>
    <scope>NUCLEOTIDE SEQUENCE [LARGE SCALE GENOMIC DNA]</scope>
    <source>
        <tissue evidence="3">Nenye</tissue>
    </source>
</reference>